<dbReference type="SMART" id="SM00917">
    <property type="entry name" value="LeuA_dimer"/>
    <property type="match status" value="1"/>
</dbReference>
<protein>
    <submittedName>
        <fullName evidence="3">2-isopropylmalate synthase</fullName>
        <ecNumber evidence="3">2.3.3.13</ecNumber>
    </submittedName>
</protein>
<dbReference type="GO" id="GO:0009098">
    <property type="term" value="P:L-leucine biosynthetic process"/>
    <property type="evidence" value="ECO:0007669"/>
    <property type="project" value="InterPro"/>
</dbReference>
<accession>N4WCS8</accession>
<keyword evidence="3" id="KW-0012">Acyltransferase</keyword>
<dbReference type="Gene3D" id="3.30.160.270">
    <property type="match status" value="1"/>
</dbReference>
<dbReference type="Pfam" id="PF08502">
    <property type="entry name" value="LeuA_dimer"/>
    <property type="match status" value="1"/>
</dbReference>
<dbReference type="InterPro" id="IPR013709">
    <property type="entry name" value="2-isopropylmalate_synth_dimer"/>
</dbReference>
<keyword evidence="1 3" id="KW-0808">Transferase</keyword>
<dbReference type="PANTHER" id="PTHR46911">
    <property type="match status" value="1"/>
</dbReference>
<dbReference type="STRING" id="1308866.J416_02404"/>
<dbReference type="EC" id="2.3.3.13" evidence="3"/>
<evidence type="ECO:0000259" key="2">
    <source>
        <dbReference type="SMART" id="SM00917"/>
    </source>
</evidence>
<dbReference type="EMBL" id="APML01000007">
    <property type="protein sequence ID" value="ENH98058.1"/>
    <property type="molecule type" value="Genomic_DNA"/>
</dbReference>
<evidence type="ECO:0000313" key="3">
    <source>
        <dbReference type="EMBL" id="ENH98058.1"/>
    </source>
</evidence>
<name>N4WCS8_9BACI</name>
<dbReference type="SUPFAM" id="SSF110921">
    <property type="entry name" value="2-isopropylmalate synthase LeuA, allosteric (dimerisation) domain"/>
    <property type="match status" value="1"/>
</dbReference>
<gene>
    <name evidence="3" type="ORF">J416_02404</name>
</gene>
<evidence type="ECO:0000256" key="1">
    <source>
        <dbReference type="ARBA" id="ARBA00022679"/>
    </source>
</evidence>
<evidence type="ECO:0000313" key="4">
    <source>
        <dbReference type="Proteomes" id="UP000012283"/>
    </source>
</evidence>
<dbReference type="SUPFAM" id="SSF89000">
    <property type="entry name" value="post-HMGL domain-like"/>
    <property type="match status" value="1"/>
</dbReference>
<feature type="domain" description="2-isopropylmalate synthase LeuA allosteric (dimerisation)" evidence="2">
    <location>
        <begin position="36"/>
        <end position="164"/>
    </location>
</feature>
<dbReference type="GO" id="GO:0003852">
    <property type="term" value="F:2-isopropylmalate synthase activity"/>
    <property type="evidence" value="ECO:0007669"/>
    <property type="project" value="UniProtKB-EC"/>
</dbReference>
<dbReference type="Proteomes" id="UP000012283">
    <property type="component" value="Unassembled WGS sequence"/>
</dbReference>
<dbReference type="InterPro" id="IPR036230">
    <property type="entry name" value="LeuA_allosteric_dom_sf"/>
</dbReference>
<organism evidence="3 4">
    <name type="scientific">Gracilibacillus halophilus YIM-C55.5</name>
    <dbReference type="NCBI Taxonomy" id="1308866"/>
    <lineage>
        <taxon>Bacteria</taxon>
        <taxon>Bacillati</taxon>
        <taxon>Bacillota</taxon>
        <taxon>Bacilli</taxon>
        <taxon>Bacillales</taxon>
        <taxon>Bacillaceae</taxon>
        <taxon>Gracilibacillus</taxon>
    </lineage>
</organism>
<keyword evidence="4" id="KW-1185">Reference proteome</keyword>
<dbReference type="PANTHER" id="PTHR46911:SF1">
    <property type="entry name" value="2-ISOPROPYLMALATE SYNTHASE"/>
    <property type="match status" value="1"/>
</dbReference>
<sequence>MHLKPLSIYTTRLQTYKMNEEMGYATKKVSDRTNREFSSEKIYQVFKEQYIDYSPHFQLVDYRFEKGEKQEVTLILKQADQYIELQGKSTGSLDAVSNALKTSFQLDYELEVYEQHSLGKDSLAEACAQIGISHNRQMYWGAGIDEDIMKASVQALVVAVNRLEASK</sequence>
<dbReference type="PATRIC" id="fig|1308866.3.peg.486"/>
<dbReference type="AlphaFoldDB" id="N4WCS8"/>
<comment type="caution">
    <text evidence="3">The sequence shown here is derived from an EMBL/GenBank/DDBJ whole genome shotgun (WGS) entry which is preliminary data.</text>
</comment>
<reference evidence="3 4" key="1">
    <citation type="submission" date="2013-03" db="EMBL/GenBank/DDBJ databases">
        <title>Draft genome sequence of Gracibacillus halophilus YIM-C55.5, a moderately halophilic and thermophilic organism from the Xiaochaidamu salt lake.</title>
        <authorList>
            <person name="Sugumar T."/>
            <person name="Polireddy D.R."/>
            <person name="Antony A."/>
            <person name="Madhava Y.R."/>
            <person name="Sivakumar N."/>
        </authorList>
    </citation>
    <scope>NUCLEOTIDE SEQUENCE [LARGE SCALE GENOMIC DNA]</scope>
    <source>
        <strain evidence="3 4">YIM-C55.5</strain>
    </source>
</reference>
<dbReference type="eggNOG" id="COG0119">
    <property type="taxonomic scope" value="Bacteria"/>
</dbReference>
<proteinExistence type="predicted"/>